<dbReference type="NCBIfam" id="TIGR01733">
    <property type="entry name" value="AA-adenyl-dom"/>
    <property type="match status" value="1"/>
</dbReference>
<feature type="domain" description="AMP-dependent synthetase/ligase" evidence="4">
    <location>
        <begin position="208"/>
        <end position="574"/>
    </location>
</feature>
<evidence type="ECO:0000313" key="7">
    <source>
        <dbReference type="EMBL" id="NGO15600.1"/>
    </source>
</evidence>
<protein>
    <submittedName>
        <fullName evidence="7">Amino acid adenylation domain-containing protein</fullName>
    </submittedName>
</protein>
<dbReference type="CDD" id="cd17643">
    <property type="entry name" value="A_NRPS_Cytc1-like"/>
    <property type="match status" value="1"/>
</dbReference>
<dbReference type="Gene3D" id="3.30.559.30">
    <property type="entry name" value="Nonribosomal peptide synthetase, condensation domain"/>
    <property type="match status" value="1"/>
</dbReference>
<organism evidence="7 8">
    <name type="scientific">Streptomyces scabichelini</name>
    <dbReference type="NCBI Taxonomy" id="2711217"/>
    <lineage>
        <taxon>Bacteria</taxon>
        <taxon>Bacillati</taxon>
        <taxon>Actinomycetota</taxon>
        <taxon>Actinomycetes</taxon>
        <taxon>Kitasatosporales</taxon>
        <taxon>Streptomycetaceae</taxon>
        <taxon>Streptomyces</taxon>
    </lineage>
</organism>
<dbReference type="GO" id="GO:0005829">
    <property type="term" value="C:cytosol"/>
    <property type="evidence" value="ECO:0007669"/>
    <property type="project" value="TreeGrafter"/>
</dbReference>
<gene>
    <name evidence="7" type="ORF">G5C60_50525</name>
</gene>
<evidence type="ECO:0000259" key="5">
    <source>
        <dbReference type="Pfam" id="PF00668"/>
    </source>
</evidence>
<dbReference type="FunFam" id="3.40.50.980:FF:000001">
    <property type="entry name" value="Non-ribosomal peptide synthetase"/>
    <property type="match status" value="1"/>
</dbReference>
<dbReference type="InterPro" id="IPR023213">
    <property type="entry name" value="CAT-like_dom_sf"/>
</dbReference>
<comment type="cofactor">
    <cofactor evidence="1">
        <name>pantetheine 4'-phosphate</name>
        <dbReference type="ChEBI" id="CHEBI:47942"/>
    </cofactor>
</comment>
<feature type="domain" description="AMP-binding enzyme C-terminal" evidence="6">
    <location>
        <begin position="632"/>
        <end position="701"/>
    </location>
</feature>
<dbReference type="InterPro" id="IPR045851">
    <property type="entry name" value="AMP-bd_C_sf"/>
</dbReference>
<evidence type="ECO:0000256" key="3">
    <source>
        <dbReference type="ARBA" id="ARBA00022553"/>
    </source>
</evidence>
<reference evidence="7 8" key="1">
    <citation type="submission" date="2020-02" db="EMBL/GenBank/DDBJ databases">
        <title>Whole-genome analyses of novel actinobacteria.</title>
        <authorList>
            <person name="Sahin N."/>
            <person name="Gencbay T."/>
        </authorList>
    </citation>
    <scope>NUCLEOTIDE SEQUENCE [LARGE SCALE GENOMIC DNA]</scope>
    <source>
        <strain evidence="7 8">HC44</strain>
    </source>
</reference>
<dbReference type="PANTHER" id="PTHR45527">
    <property type="entry name" value="NONRIBOSOMAL PEPTIDE SYNTHETASE"/>
    <property type="match status" value="1"/>
</dbReference>
<dbReference type="GO" id="GO:0043041">
    <property type="term" value="P:amino acid activation for nonribosomal peptide biosynthetic process"/>
    <property type="evidence" value="ECO:0007669"/>
    <property type="project" value="TreeGrafter"/>
</dbReference>
<dbReference type="InterPro" id="IPR020845">
    <property type="entry name" value="AMP-binding_CS"/>
</dbReference>
<dbReference type="Pfam" id="PF00501">
    <property type="entry name" value="AMP-binding"/>
    <property type="match status" value="1"/>
</dbReference>
<dbReference type="AlphaFoldDB" id="A0A6G4VP85"/>
<dbReference type="InterPro" id="IPR001242">
    <property type="entry name" value="Condensation_dom"/>
</dbReference>
<dbReference type="InterPro" id="IPR010071">
    <property type="entry name" value="AA_adenyl_dom"/>
</dbReference>
<dbReference type="InterPro" id="IPR000873">
    <property type="entry name" value="AMP-dep_synth/lig_dom"/>
</dbReference>
<comment type="caution">
    <text evidence="7">The sequence shown here is derived from an EMBL/GenBank/DDBJ whole genome shotgun (WGS) entry which is preliminary data.</text>
</comment>
<dbReference type="RefSeq" id="WP_165271037.1">
    <property type="nucleotide sequence ID" value="NZ_JAAKZY010000446.1"/>
</dbReference>
<keyword evidence="8" id="KW-1185">Reference proteome</keyword>
<dbReference type="InterPro" id="IPR025110">
    <property type="entry name" value="AMP-bd_C"/>
</dbReference>
<dbReference type="PANTHER" id="PTHR45527:SF14">
    <property type="entry name" value="PLIPASTATIN SYNTHASE SUBUNIT B"/>
    <property type="match status" value="1"/>
</dbReference>
<dbReference type="Gene3D" id="3.30.300.30">
    <property type="match status" value="1"/>
</dbReference>
<feature type="non-terminal residue" evidence="7">
    <location>
        <position position="721"/>
    </location>
</feature>
<evidence type="ECO:0000259" key="6">
    <source>
        <dbReference type="Pfam" id="PF13193"/>
    </source>
</evidence>
<feature type="domain" description="Condensation" evidence="5">
    <location>
        <begin position="1"/>
        <end position="188"/>
    </location>
</feature>
<dbReference type="GO" id="GO:0008610">
    <property type="term" value="P:lipid biosynthetic process"/>
    <property type="evidence" value="ECO:0007669"/>
    <property type="project" value="UniProtKB-ARBA"/>
</dbReference>
<name>A0A6G4VP85_9ACTN</name>
<evidence type="ECO:0000259" key="4">
    <source>
        <dbReference type="Pfam" id="PF00501"/>
    </source>
</evidence>
<proteinExistence type="predicted"/>
<dbReference type="InterPro" id="IPR042099">
    <property type="entry name" value="ANL_N_sf"/>
</dbReference>
<dbReference type="SUPFAM" id="SSF52777">
    <property type="entry name" value="CoA-dependent acyltransferases"/>
    <property type="match status" value="1"/>
</dbReference>
<dbReference type="FunFam" id="3.30.300.30:FF:000010">
    <property type="entry name" value="Enterobactin synthetase component F"/>
    <property type="match status" value="1"/>
</dbReference>
<evidence type="ECO:0000256" key="2">
    <source>
        <dbReference type="ARBA" id="ARBA00022450"/>
    </source>
</evidence>
<dbReference type="Gene3D" id="3.30.559.10">
    <property type="entry name" value="Chloramphenicol acetyltransferase-like domain"/>
    <property type="match status" value="1"/>
</dbReference>
<dbReference type="PROSITE" id="PS00455">
    <property type="entry name" value="AMP_BINDING"/>
    <property type="match status" value="1"/>
</dbReference>
<dbReference type="FunFam" id="3.40.50.980:FF:000002">
    <property type="entry name" value="Enterobactin synthetase component F"/>
    <property type="match status" value="1"/>
</dbReference>
<dbReference type="EMBL" id="JAAKZY010000446">
    <property type="protein sequence ID" value="NGO15600.1"/>
    <property type="molecule type" value="Genomic_DNA"/>
</dbReference>
<evidence type="ECO:0000313" key="8">
    <source>
        <dbReference type="Proteomes" id="UP000472335"/>
    </source>
</evidence>
<dbReference type="Gene3D" id="3.40.50.12780">
    <property type="entry name" value="N-terminal domain of ligase-like"/>
    <property type="match status" value="1"/>
</dbReference>
<dbReference type="FunFam" id="2.30.38.10:FF:000001">
    <property type="entry name" value="Non-ribosomal peptide synthetase PvdI"/>
    <property type="match status" value="1"/>
</dbReference>
<feature type="non-terminal residue" evidence="7">
    <location>
        <position position="1"/>
    </location>
</feature>
<dbReference type="GO" id="GO:0044550">
    <property type="term" value="P:secondary metabolite biosynthetic process"/>
    <property type="evidence" value="ECO:0007669"/>
    <property type="project" value="UniProtKB-ARBA"/>
</dbReference>
<keyword evidence="2" id="KW-0596">Phosphopantetheine</keyword>
<dbReference type="SUPFAM" id="SSF56801">
    <property type="entry name" value="Acetyl-CoA synthetase-like"/>
    <property type="match status" value="1"/>
</dbReference>
<keyword evidence="3" id="KW-0597">Phosphoprotein</keyword>
<dbReference type="Pfam" id="PF13193">
    <property type="entry name" value="AMP-binding_C"/>
    <property type="match status" value="1"/>
</dbReference>
<dbReference type="GO" id="GO:0031177">
    <property type="term" value="F:phosphopantetheine binding"/>
    <property type="evidence" value="ECO:0007669"/>
    <property type="project" value="TreeGrafter"/>
</dbReference>
<dbReference type="Proteomes" id="UP000472335">
    <property type="component" value="Unassembled WGS sequence"/>
</dbReference>
<dbReference type="FunFam" id="3.40.50.12780:FF:000012">
    <property type="entry name" value="Non-ribosomal peptide synthetase"/>
    <property type="match status" value="1"/>
</dbReference>
<accession>A0A6G4VP85</accession>
<dbReference type="Pfam" id="PF00668">
    <property type="entry name" value="Condensation"/>
    <property type="match status" value="1"/>
</dbReference>
<dbReference type="GO" id="GO:0003824">
    <property type="term" value="F:catalytic activity"/>
    <property type="evidence" value="ECO:0007669"/>
    <property type="project" value="InterPro"/>
</dbReference>
<evidence type="ECO:0000256" key="1">
    <source>
        <dbReference type="ARBA" id="ARBA00001957"/>
    </source>
</evidence>
<sequence length="721" mass="77345">LLARQTGREDVVFGATVSGRPPELEGVERMLGLFINTLPVRVRLRPEESVIGLLRRLQEEQSALIPHHHYGLSDIQRRTGFGTLFDTSMVVENYPLDPSVFTAVLGDLELVGIGFDDATHYPLSLSAIPVPGAGLTLKVSYRPDVYAPDEAQRISERLVHLLEAVVDAPDRQIHRVDVLPPEEREFLLSAAGPVVPSVAVERCVHEIFEERVAASPDAVAVVCGAVSLTYAEVDARANQLAHHLRSLGVGPESLVGVCLERGPDLVPSLLGVLKAGAGYLPLDPASPAERLGFVLADAGARVVVTSGGPVSVLEGVYEGELVVLDRDAEVVASRPETAPVSLSVPDNTVYVIYTSGSTGRPKGVVLAHASVVRLFETARADFGFGPDDVWTLFHSYAFDFSVWEIFGALLHGGRLVVVPEMTAREPSRFHELLVREGVTVLNQTPSAFTQLIEEDRTRAADTADASDTAGQLALRTVVFGGAALDCGALQGWAARHGLESPRLVNMYGITETTVHVTYYPVGGEDVAAGGSASPIGRPLNDLSVYLLDRFGELVPVGVPGEIHVGGPGVARGYLNRPELTAERFVPDPFGPPGSRLYRSGDLARRRADGSLEFLGRSDDQVKVRGYRIEPGEISARLAAHPAIREAVVIVRDERLVAYLVPDAELPSTADLRAFAGQSLPEYMVPVAFVELERLPLTVNGKVDRGALPAPEFVSGVGRGPR</sequence>